<proteinExistence type="predicted"/>
<evidence type="ECO:0000313" key="2">
    <source>
        <dbReference type="Proteomes" id="UP000502508"/>
    </source>
</evidence>
<evidence type="ECO:0000313" key="1">
    <source>
        <dbReference type="EMBL" id="BCB78515.1"/>
    </source>
</evidence>
<dbReference type="EMBL" id="AP022870">
    <property type="protein sequence ID" value="BCB78515.1"/>
    <property type="molecule type" value="Genomic_DNA"/>
</dbReference>
<organism evidence="1 2">
    <name type="scientific">Phytohabitans flavus</name>
    <dbReference type="NCBI Taxonomy" id="1076124"/>
    <lineage>
        <taxon>Bacteria</taxon>
        <taxon>Bacillati</taxon>
        <taxon>Actinomycetota</taxon>
        <taxon>Actinomycetes</taxon>
        <taxon>Micromonosporales</taxon>
        <taxon>Micromonosporaceae</taxon>
    </lineage>
</organism>
<dbReference type="NCBIfam" id="NF040567">
    <property type="entry name" value="SCO2524_fam"/>
    <property type="match status" value="1"/>
</dbReference>
<protein>
    <submittedName>
        <fullName evidence="1">Uncharacterized protein</fullName>
    </submittedName>
</protein>
<gene>
    <name evidence="1" type="ORF">Pflav_049250</name>
</gene>
<name>A0A6F8XXF9_9ACTN</name>
<reference evidence="1 2" key="1">
    <citation type="submission" date="2020-03" db="EMBL/GenBank/DDBJ databases">
        <title>Whole genome shotgun sequence of Phytohabitans flavus NBRC 107702.</title>
        <authorList>
            <person name="Komaki H."/>
            <person name="Tamura T."/>
        </authorList>
    </citation>
    <scope>NUCLEOTIDE SEQUENCE [LARGE SCALE GENOMIC DNA]</scope>
    <source>
        <strain evidence="1 2">NBRC 107702</strain>
    </source>
</reference>
<dbReference type="AlphaFoldDB" id="A0A6F8XXF9"/>
<reference evidence="1 2" key="2">
    <citation type="submission" date="2020-03" db="EMBL/GenBank/DDBJ databases">
        <authorList>
            <person name="Ichikawa N."/>
            <person name="Kimura A."/>
            <person name="Kitahashi Y."/>
            <person name="Uohara A."/>
        </authorList>
    </citation>
    <scope>NUCLEOTIDE SEQUENCE [LARGE SCALE GENOMIC DNA]</scope>
    <source>
        <strain evidence="1 2">NBRC 107702</strain>
    </source>
</reference>
<dbReference type="KEGG" id="pfla:Pflav_049250"/>
<sequence>MESDYFSLLVTAVTAQDLANRRATDSDLARVGDLLAELANRARITRRPYADDDALTMHYPGVELHLVGSEELGPARLAWLAADFSPLLMKRTLRIAEMMHDPERRGQLLRFVDTIWDHLSRRRLRDGAARDLWDQPAGVYGQLPVQDEAASWYYTERVVESLTAAARLVSRPPLKSERASGIADDLLTEAEHLYDQELLSGSGEAGPAMRRVLHTMRLSLERARSIRTTRPATAVALISEVLRDLDGLAAARRDAQTP</sequence>
<dbReference type="InterPro" id="IPR049777">
    <property type="entry name" value="SCO2524-like"/>
</dbReference>
<keyword evidence="2" id="KW-1185">Reference proteome</keyword>
<dbReference type="Proteomes" id="UP000502508">
    <property type="component" value="Chromosome"/>
</dbReference>
<accession>A0A6F8XXF9</accession>